<dbReference type="AlphaFoldDB" id="A0A1B0BPK0"/>
<evidence type="ECO:0000313" key="2">
    <source>
        <dbReference type="Proteomes" id="UP000092460"/>
    </source>
</evidence>
<evidence type="ECO:0000313" key="1">
    <source>
        <dbReference type="EnsemblMetazoa" id="GPPI036537-PA"/>
    </source>
</evidence>
<sequence>MNILFIHKANLSLSDLCTIVASESIQPYNDYHHHRKYVSNLSMTSASSLLTKLNAFYNKTFESSTETSEYFASNVTDNNNDLGIFSFFASKNHINVKFLNISGKIGTPLSIGYLWLKKRGYVKVENGILRKDKLKFSRYIM</sequence>
<reference evidence="1" key="2">
    <citation type="submission" date="2020-05" db="UniProtKB">
        <authorList>
            <consortium name="EnsemblMetazoa"/>
        </authorList>
    </citation>
    <scope>IDENTIFICATION</scope>
    <source>
        <strain evidence="1">IAEA</strain>
    </source>
</reference>
<protein>
    <submittedName>
        <fullName evidence="1">Uncharacterized protein</fullName>
    </submittedName>
</protein>
<proteinExistence type="predicted"/>
<dbReference type="EnsemblMetazoa" id="GPPI036537-RA">
    <property type="protein sequence ID" value="GPPI036537-PA"/>
    <property type="gene ID" value="GPPI036537"/>
</dbReference>
<reference evidence="2" key="1">
    <citation type="submission" date="2015-01" db="EMBL/GenBank/DDBJ databases">
        <authorList>
            <person name="Aksoy S."/>
            <person name="Warren W."/>
            <person name="Wilson R.K."/>
        </authorList>
    </citation>
    <scope>NUCLEOTIDE SEQUENCE [LARGE SCALE GENOMIC DNA]</scope>
    <source>
        <strain evidence="2">IAEA</strain>
    </source>
</reference>
<organism evidence="1 2">
    <name type="scientific">Glossina palpalis gambiensis</name>
    <dbReference type="NCBI Taxonomy" id="67801"/>
    <lineage>
        <taxon>Eukaryota</taxon>
        <taxon>Metazoa</taxon>
        <taxon>Ecdysozoa</taxon>
        <taxon>Arthropoda</taxon>
        <taxon>Hexapoda</taxon>
        <taxon>Insecta</taxon>
        <taxon>Pterygota</taxon>
        <taxon>Neoptera</taxon>
        <taxon>Endopterygota</taxon>
        <taxon>Diptera</taxon>
        <taxon>Brachycera</taxon>
        <taxon>Muscomorpha</taxon>
        <taxon>Hippoboscoidea</taxon>
        <taxon>Glossinidae</taxon>
        <taxon>Glossina</taxon>
    </lineage>
</organism>
<accession>A0A1B0BPK0</accession>
<name>A0A1B0BPK0_9MUSC</name>
<dbReference type="VEuPathDB" id="VectorBase:GPPI036537"/>
<dbReference type="Proteomes" id="UP000092460">
    <property type="component" value="Unassembled WGS sequence"/>
</dbReference>
<dbReference type="EMBL" id="JXJN01018054">
    <property type="status" value="NOT_ANNOTATED_CDS"/>
    <property type="molecule type" value="Genomic_DNA"/>
</dbReference>
<keyword evidence="2" id="KW-1185">Reference proteome</keyword>
<dbReference type="EMBL" id="JXJN01018055">
    <property type="status" value="NOT_ANNOTATED_CDS"/>
    <property type="molecule type" value="Genomic_DNA"/>
</dbReference>